<dbReference type="GO" id="GO:0009245">
    <property type="term" value="P:lipid A biosynthetic process"/>
    <property type="evidence" value="ECO:0007669"/>
    <property type="project" value="UniProtKB-UniRule"/>
</dbReference>
<evidence type="ECO:0000313" key="13">
    <source>
        <dbReference type="EMBL" id="MDQ0315324.1"/>
    </source>
</evidence>
<dbReference type="InterPro" id="IPR011334">
    <property type="entry name" value="UDP-acyl_GlcNac_deAcase_C"/>
</dbReference>
<dbReference type="GO" id="GO:0016020">
    <property type="term" value="C:membrane"/>
    <property type="evidence" value="ECO:0007669"/>
    <property type="project" value="GOC"/>
</dbReference>
<keyword evidence="7 12" id="KW-0479">Metal-binding</keyword>
<dbReference type="InterPro" id="IPR004463">
    <property type="entry name" value="UDP-acyl_GlcNac_deAcase"/>
</dbReference>
<comment type="catalytic activity">
    <reaction evidence="11 12">
        <text>a UDP-3-O-[(3R)-3-hydroxyacyl]-N-acetyl-alpha-D-glucosamine + H2O = a UDP-3-O-[(3R)-3-hydroxyacyl]-alpha-D-glucosamine + acetate</text>
        <dbReference type="Rhea" id="RHEA:67816"/>
        <dbReference type="ChEBI" id="CHEBI:15377"/>
        <dbReference type="ChEBI" id="CHEBI:30089"/>
        <dbReference type="ChEBI" id="CHEBI:137740"/>
        <dbReference type="ChEBI" id="CHEBI:173225"/>
        <dbReference type="EC" id="3.5.1.108"/>
    </reaction>
</comment>
<evidence type="ECO:0000256" key="6">
    <source>
        <dbReference type="ARBA" id="ARBA00022556"/>
    </source>
</evidence>
<dbReference type="InterPro" id="IPR015870">
    <property type="entry name" value="UDP-acyl_N-AcGlcN_deAcase_N"/>
</dbReference>
<keyword evidence="8 12" id="KW-0378">Hydrolase</keyword>
<feature type="binding site" evidence="12">
    <location>
        <position position="245"/>
    </location>
    <ligand>
        <name>Zn(2+)</name>
        <dbReference type="ChEBI" id="CHEBI:29105"/>
    </ligand>
</feature>
<evidence type="ECO:0000256" key="11">
    <source>
        <dbReference type="ARBA" id="ARBA00024535"/>
    </source>
</evidence>
<protein>
    <recommendedName>
        <fullName evidence="4 12">UDP-3-O-acyl-N-acetylglucosamine deacetylase</fullName>
        <shortName evidence="12">UDP-3-O-acyl-GlcNAc deacetylase</shortName>
        <ecNumber evidence="4 12">3.5.1.108</ecNumber>
    </recommendedName>
    <alternativeName>
        <fullName evidence="12">UDP-3-O-[R-3-hydroxymyristoyl]-N-acetylglucosamine deacetylase</fullName>
    </alternativeName>
</protein>
<dbReference type="PANTHER" id="PTHR33694:SF1">
    <property type="entry name" value="UDP-3-O-ACYL-N-ACETYLGLUCOSAMINE DEACETYLASE 1, MITOCHONDRIAL-RELATED"/>
    <property type="match status" value="1"/>
</dbReference>
<accession>A0AAE3VMQ5</accession>
<name>A0AAE3VMQ5_9HYPH</name>
<evidence type="ECO:0000256" key="7">
    <source>
        <dbReference type="ARBA" id="ARBA00022723"/>
    </source>
</evidence>
<evidence type="ECO:0000256" key="8">
    <source>
        <dbReference type="ARBA" id="ARBA00022801"/>
    </source>
</evidence>
<evidence type="ECO:0000256" key="10">
    <source>
        <dbReference type="ARBA" id="ARBA00023098"/>
    </source>
</evidence>
<reference evidence="13" key="1">
    <citation type="submission" date="2023-07" db="EMBL/GenBank/DDBJ databases">
        <title>Genomic Encyclopedia of Type Strains, Phase IV (KMG-IV): sequencing the most valuable type-strain genomes for metagenomic binning, comparative biology and taxonomic classification.</title>
        <authorList>
            <person name="Goeker M."/>
        </authorList>
    </citation>
    <scope>NUCLEOTIDE SEQUENCE</scope>
    <source>
        <strain evidence="13">DSM 21202</strain>
    </source>
</reference>
<dbReference type="Pfam" id="PF03331">
    <property type="entry name" value="LpxC"/>
    <property type="match status" value="1"/>
</dbReference>
<feature type="binding site" evidence="12">
    <location>
        <position position="241"/>
    </location>
    <ligand>
        <name>Zn(2+)</name>
        <dbReference type="ChEBI" id="CHEBI:29105"/>
    </ligand>
</feature>
<evidence type="ECO:0000256" key="2">
    <source>
        <dbReference type="ARBA" id="ARBA00002923"/>
    </source>
</evidence>
<proteinExistence type="inferred from homology"/>
<comment type="caution">
    <text evidence="13">The sequence shown here is derived from an EMBL/GenBank/DDBJ whole genome shotgun (WGS) entry which is preliminary data.</text>
</comment>
<comment type="pathway">
    <text evidence="3 12">Glycolipid biosynthesis; lipid IV(A) biosynthesis; lipid IV(A) from (3R)-3-hydroxytetradecanoyl-[acyl-carrier-protein] and UDP-N-acetyl-alpha-D-glucosamine: step 2/6.</text>
</comment>
<evidence type="ECO:0000256" key="9">
    <source>
        <dbReference type="ARBA" id="ARBA00022833"/>
    </source>
</evidence>
<evidence type="ECO:0000256" key="12">
    <source>
        <dbReference type="HAMAP-Rule" id="MF_00388"/>
    </source>
</evidence>
<feature type="binding site" evidence="12">
    <location>
        <position position="84"/>
    </location>
    <ligand>
        <name>Zn(2+)</name>
        <dbReference type="ChEBI" id="CHEBI:29105"/>
    </ligand>
</feature>
<dbReference type="SUPFAM" id="SSF54211">
    <property type="entry name" value="Ribosomal protein S5 domain 2-like"/>
    <property type="match status" value="2"/>
</dbReference>
<dbReference type="AlphaFoldDB" id="A0AAE3VMQ5"/>
<keyword evidence="6 12" id="KW-0441">Lipid A biosynthesis</keyword>
<keyword evidence="9 12" id="KW-0862">Zinc</keyword>
<dbReference type="NCBIfam" id="TIGR00325">
    <property type="entry name" value="lpxC"/>
    <property type="match status" value="1"/>
</dbReference>
<dbReference type="PANTHER" id="PTHR33694">
    <property type="entry name" value="UDP-3-O-ACYL-N-ACETYLGLUCOSAMINE DEACETYLASE 1, MITOCHONDRIAL-RELATED"/>
    <property type="match status" value="1"/>
</dbReference>
<dbReference type="GO" id="GO:0103117">
    <property type="term" value="F:UDP-3-O-acyl-N-acetylglucosamine deacetylase activity"/>
    <property type="evidence" value="ECO:0007669"/>
    <property type="project" value="UniProtKB-UniRule"/>
</dbReference>
<keyword evidence="10 12" id="KW-0443">Lipid metabolism</keyword>
<organism evidence="13 14">
    <name type="scientific">Amorphus orientalis</name>
    <dbReference type="NCBI Taxonomy" id="649198"/>
    <lineage>
        <taxon>Bacteria</taxon>
        <taxon>Pseudomonadati</taxon>
        <taxon>Pseudomonadota</taxon>
        <taxon>Alphaproteobacteria</taxon>
        <taxon>Hyphomicrobiales</taxon>
        <taxon>Amorphaceae</taxon>
        <taxon>Amorphus</taxon>
    </lineage>
</organism>
<dbReference type="HAMAP" id="MF_00388">
    <property type="entry name" value="LpxC"/>
    <property type="match status" value="1"/>
</dbReference>
<evidence type="ECO:0000256" key="1">
    <source>
        <dbReference type="ARBA" id="ARBA00001947"/>
    </source>
</evidence>
<dbReference type="RefSeq" id="WP_306885157.1">
    <property type="nucleotide sequence ID" value="NZ_JAUSUL010000002.1"/>
</dbReference>
<gene>
    <name evidence="12" type="primary">lpxC</name>
    <name evidence="13" type="ORF">J2S73_001781</name>
</gene>
<dbReference type="EC" id="3.5.1.108" evidence="4 12"/>
<dbReference type="InterPro" id="IPR020568">
    <property type="entry name" value="Ribosomal_Su5_D2-typ_SF"/>
</dbReference>
<dbReference type="Gene3D" id="3.30.230.20">
    <property type="entry name" value="lpxc deacetylase, domain 1"/>
    <property type="match status" value="1"/>
</dbReference>
<comment type="function">
    <text evidence="2 12">Catalyzes the hydrolysis of UDP-3-O-myristoyl-N-acetylglucosamine to form UDP-3-O-myristoylglucosamine and acetate, the committed step in lipid A biosynthesis.</text>
</comment>
<dbReference type="Proteomes" id="UP001229244">
    <property type="component" value="Unassembled WGS sequence"/>
</dbReference>
<dbReference type="EMBL" id="JAUSUL010000002">
    <property type="protein sequence ID" value="MDQ0315324.1"/>
    <property type="molecule type" value="Genomic_DNA"/>
</dbReference>
<evidence type="ECO:0000256" key="5">
    <source>
        <dbReference type="ARBA" id="ARBA00022516"/>
    </source>
</evidence>
<comment type="similarity">
    <text evidence="12">Belongs to the LpxC family.</text>
</comment>
<evidence type="ECO:0000256" key="3">
    <source>
        <dbReference type="ARBA" id="ARBA00005002"/>
    </source>
</evidence>
<evidence type="ECO:0000256" key="4">
    <source>
        <dbReference type="ARBA" id="ARBA00012745"/>
    </source>
</evidence>
<keyword evidence="5 12" id="KW-0444">Lipid biosynthesis</keyword>
<comment type="cofactor">
    <cofactor evidence="1 12">
        <name>Zn(2+)</name>
        <dbReference type="ChEBI" id="CHEBI:29105"/>
    </cofactor>
</comment>
<dbReference type="Gene3D" id="3.30.1700.10">
    <property type="entry name" value="lpxc deacetylase, domain 2"/>
    <property type="match status" value="1"/>
</dbReference>
<feature type="active site" description="Proton donor" evidence="12">
    <location>
        <position position="268"/>
    </location>
</feature>
<sequence>MVHHDPAQQTTVARAVELTGVGVHSGADVTLTILPAGADTGIRFVRTDGPAGPAVPAIWQSVAATELCTMLEGTDGRTIGTIEHLMAAFRGLGIDNALVEVDGPELPIMDGSAAAFVEELDLAGTYPLGMRRRMIRVLKPVRVEIGASIGELLPCDMPRFDITIDFPSEVVGRQSMVFDLTPGVFRKELAQARTFGWLHEVEALWKMGFARGSSLENAVAIDGDRVLNEEGTRWPDEFVRHKALDAVGDLALAGRSILGLYRSYKGGHRLNVAMVKALLADSSAYDLVPAPTEVAKAPAREMLLDARV</sequence>
<evidence type="ECO:0000313" key="14">
    <source>
        <dbReference type="Proteomes" id="UP001229244"/>
    </source>
</evidence>
<dbReference type="GO" id="GO:0046872">
    <property type="term" value="F:metal ion binding"/>
    <property type="evidence" value="ECO:0007669"/>
    <property type="project" value="UniProtKB-KW"/>
</dbReference>
<keyword evidence="14" id="KW-1185">Reference proteome</keyword>